<evidence type="ECO:0000256" key="5">
    <source>
        <dbReference type="ARBA" id="ARBA00022692"/>
    </source>
</evidence>
<evidence type="ECO:0000259" key="10">
    <source>
        <dbReference type="Pfam" id="PF00999"/>
    </source>
</evidence>
<dbReference type="PANTHER" id="PTHR32507">
    <property type="entry name" value="NA(+)/H(+) ANTIPORTER 1"/>
    <property type="match status" value="1"/>
</dbReference>
<dbReference type="GO" id="GO:1902600">
    <property type="term" value="P:proton transmembrane transport"/>
    <property type="evidence" value="ECO:0007669"/>
    <property type="project" value="InterPro"/>
</dbReference>
<evidence type="ECO:0000313" key="12">
    <source>
        <dbReference type="EMBL" id="TCW40050.1"/>
    </source>
</evidence>
<keyword evidence="8 9" id="KW-0472">Membrane</keyword>
<feature type="transmembrane region" description="Helical" evidence="9">
    <location>
        <begin position="299"/>
        <end position="318"/>
    </location>
</feature>
<feature type="transmembrane region" description="Helical" evidence="9">
    <location>
        <begin position="149"/>
        <end position="169"/>
    </location>
</feature>
<dbReference type="InterPro" id="IPR036291">
    <property type="entry name" value="NAD(P)-bd_dom_sf"/>
</dbReference>
<feature type="transmembrane region" description="Helical" evidence="9">
    <location>
        <begin position="330"/>
        <end position="350"/>
    </location>
</feature>
<feature type="transmembrane region" description="Helical" evidence="9">
    <location>
        <begin position="189"/>
        <end position="210"/>
    </location>
</feature>
<evidence type="ECO:0000256" key="6">
    <source>
        <dbReference type="ARBA" id="ARBA00022989"/>
    </source>
</evidence>
<dbReference type="Pfam" id="PF02254">
    <property type="entry name" value="TrkA_N"/>
    <property type="match status" value="1"/>
</dbReference>
<dbReference type="Gene3D" id="1.20.1530.20">
    <property type="match status" value="1"/>
</dbReference>
<evidence type="ECO:0000256" key="9">
    <source>
        <dbReference type="SAM" id="Phobius"/>
    </source>
</evidence>
<name>A0A4V2WAP3_MARGR</name>
<evidence type="ECO:0000313" key="13">
    <source>
        <dbReference type="Proteomes" id="UP000295247"/>
    </source>
</evidence>
<dbReference type="Pfam" id="PF00999">
    <property type="entry name" value="Na_H_Exchanger"/>
    <property type="match status" value="1"/>
</dbReference>
<feature type="transmembrane region" description="Helical" evidence="9">
    <location>
        <begin position="270"/>
        <end position="287"/>
    </location>
</feature>
<comment type="subcellular location">
    <subcellularLocation>
        <location evidence="1">Cell membrane</location>
        <topology evidence="1">Multi-pass membrane protein</topology>
    </subcellularLocation>
</comment>
<dbReference type="GO" id="GO:0006813">
    <property type="term" value="P:potassium ion transport"/>
    <property type="evidence" value="ECO:0007669"/>
    <property type="project" value="InterPro"/>
</dbReference>
<evidence type="ECO:0000256" key="3">
    <source>
        <dbReference type="ARBA" id="ARBA00022449"/>
    </source>
</evidence>
<dbReference type="SUPFAM" id="SSF51735">
    <property type="entry name" value="NAD(P)-binding Rossmann-fold domains"/>
    <property type="match status" value="1"/>
</dbReference>
<keyword evidence="5 9" id="KW-0812">Transmembrane</keyword>
<dbReference type="InterPro" id="IPR006153">
    <property type="entry name" value="Cation/H_exchanger_TM"/>
</dbReference>
<feature type="transmembrane region" description="Helical" evidence="9">
    <location>
        <begin position="217"/>
        <end position="236"/>
    </location>
</feature>
<reference evidence="12 13" key="1">
    <citation type="submission" date="2019-03" db="EMBL/GenBank/DDBJ databases">
        <title>Genomic Encyclopedia of Type Strains, Phase IV (KMG-IV): sequencing the most valuable type-strain genomes for metagenomic binning, comparative biology and taxonomic classification.</title>
        <authorList>
            <person name="Goeker M."/>
        </authorList>
    </citation>
    <scope>NUCLEOTIDE SEQUENCE [LARGE SCALE GENOMIC DNA]</scope>
    <source>
        <strain evidence="12 13">DSM 203</strain>
    </source>
</reference>
<organism evidence="12 13">
    <name type="scientific">Marichromatium gracile</name>
    <name type="common">Chromatium gracile</name>
    <dbReference type="NCBI Taxonomy" id="1048"/>
    <lineage>
        <taxon>Bacteria</taxon>
        <taxon>Pseudomonadati</taxon>
        <taxon>Pseudomonadota</taxon>
        <taxon>Gammaproteobacteria</taxon>
        <taxon>Chromatiales</taxon>
        <taxon>Chromatiaceae</taxon>
        <taxon>Marichromatium</taxon>
    </lineage>
</organism>
<dbReference type="Gene3D" id="3.40.50.720">
    <property type="entry name" value="NAD(P)-binding Rossmann-like Domain"/>
    <property type="match status" value="1"/>
</dbReference>
<keyword evidence="4" id="KW-1003">Cell membrane</keyword>
<dbReference type="EMBL" id="SMDC01000001">
    <property type="protein sequence ID" value="TCW40050.1"/>
    <property type="molecule type" value="Genomic_DNA"/>
</dbReference>
<feature type="transmembrane region" description="Helical" evidence="9">
    <location>
        <begin position="115"/>
        <end position="137"/>
    </location>
</feature>
<comment type="caution">
    <text evidence="12">The sequence shown here is derived from an EMBL/GenBank/DDBJ whole genome shotgun (WGS) entry which is preliminary data.</text>
</comment>
<keyword evidence="6 9" id="KW-1133">Transmembrane helix</keyword>
<feature type="transmembrane region" description="Helical" evidence="9">
    <location>
        <begin position="6"/>
        <end position="23"/>
    </location>
</feature>
<feature type="domain" description="RCK N-terminal" evidence="11">
    <location>
        <begin position="401"/>
        <end position="483"/>
    </location>
</feature>
<dbReference type="GO" id="GO:0015297">
    <property type="term" value="F:antiporter activity"/>
    <property type="evidence" value="ECO:0007669"/>
    <property type="project" value="UniProtKB-KW"/>
</dbReference>
<keyword evidence="2" id="KW-0813">Transport</keyword>
<feature type="transmembrane region" description="Helical" evidence="9">
    <location>
        <begin position="56"/>
        <end position="76"/>
    </location>
</feature>
<feature type="transmembrane region" description="Helical" evidence="9">
    <location>
        <begin position="88"/>
        <end position="109"/>
    </location>
</feature>
<keyword evidence="3" id="KW-0050">Antiport</keyword>
<evidence type="ECO:0000256" key="8">
    <source>
        <dbReference type="ARBA" id="ARBA00023136"/>
    </source>
</evidence>
<evidence type="ECO:0000259" key="11">
    <source>
        <dbReference type="Pfam" id="PF02254"/>
    </source>
</evidence>
<dbReference type="RefSeq" id="WP_132228379.1">
    <property type="nucleotide sequence ID" value="NZ_NRRH01000011.1"/>
</dbReference>
<dbReference type="InterPro" id="IPR003148">
    <property type="entry name" value="RCK_N"/>
</dbReference>
<evidence type="ECO:0000256" key="7">
    <source>
        <dbReference type="ARBA" id="ARBA00023065"/>
    </source>
</evidence>
<feature type="transmembrane region" description="Helical" evidence="9">
    <location>
        <begin position="242"/>
        <end position="258"/>
    </location>
</feature>
<feature type="domain" description="Cation/H+ exchanger transmembrane" evidence="10">
    <location>
        <begin position="12"/>
        <end position="388"/>
    </location>
</feature>
<feature type="transmembrane region" description="Helical" evidence="9">
    <location>
        <begin position="362"/>
        <end position="387"/>
    </location>
</feature>
<evidence type="ECO:0000256" key="1">
    <source>
        <dbReference type="ARBA" id="ARBA00004651"/>
    </source>
</evidence>
<dbReference type="GO" id="GO:0005886">
    <property type="term" value="C:plasma membrane"/>
    <property type="evidence" value="ECO:0007669"/>
    <property type="project" value="UniProtKB-SubCell"/>
</dbReference>
<dbReference type="AlphaFoldDB" id="A0A4V2WAP3"/>
<dbReference type="Proteomes" id="UP000295247">
    <property type="component" value="Unassembled WGS sequence"/>
</dbReference>
<accession>A0A4V2WAP3</accession>
<sequence>MSNLTETLALIAALGIAVQWVGWRARVPTIVLLLGCGLLAGPVLGVIRPSESLGPAYPALIELGVAAILFEGGLSLRWHELRQTAAGVWRLATVGVALSLGLGTLAAHLLGGLSWSVALVFAAIAVVTGPTVILPLLRQARLRRRPASLLKWEGIVNDPIGALLAVVLFEAMVSPGSPELGHTLAELLLGLIGAAAFGAAAGWSLGRLYLAGQVPEYLKGALALGVALGVFALANLVFVESGLVAATVMGVVLGNMGLPSIEEVRRFKESVAVLLVSGIFLLLSADLDPEILLALDWRSALLIVAMVLVVRPLAVLLATLGSGLEWRERVLLGWIAPRGIVAAAVAGVLGPGLVARGFADGALLLPLVFTLILVTVVAHGFSLGWLARRLGLSAAAREGLLICGASPWSCALAETLHAQQVPVRLADRSWHRLRAARQAGVPVYYGELLSEHAEGELELTDFGSLLAISGNDAYDSLICAQYAPAFERRRVYQFPVESGHAQRRPGAGSRGRPFLSEGLQFEDLQREWYRGWTFQVTRLGEGFDLDALRRSLPEGARLVLLIDATEGVRLAAADAPFRAAPGQRVLWFGPKGERGGGGDERG</sequence>
<feature type="transmembrane region" description="Helical" evidence="9">
    <location>
        <begin position="30"/>
        <end position="50"/>
    </location>
</feature>
<evidence type="ECO:0000256" key="2">
    <source>
        <dbReference type="ARBA" id="ARBA00022448"/>
    </source>
</evidence>
<dbReference type="PANTHER" id="PTHR32507:SF0">
    <property type="entry name" value="NA(+)_H(+) ANTIPORTER 2-RELATED"/>
    <property type="match status" value="1"/>
</dbReference>
<keyword evidence="7" id="KW-0406">Ion transport</keyword>
<evidence type="ECO:0000256" key="4">
    <source>
        <dbReference type="ARBA" id="ARBA00022475"/>
    </source>
</evidence>
<protein>
    <submittedName>
        <fullName evidence="12">Sodium/proton antiporter (CPA1 family)</fullName>
    </submittedName>
</protein>
<gene>
    <name evidence="12" type="ORF">EDC29_101467</name>
</gene>
<proteinExistence type="predicted"/>
<dbReference type="InterPro" id="IPR038770">
    <property type="entry name" value="Na+/solute_symporter_sf"/>
</dbReference>